<keyword evidence="2" id="KW-1185">Reference proteome</keyword>
<evidence type="ECO:0000313" key="1">
    <source>
        <dbReference type="EMBL" id="KAK3934424.1"/>
    </source>
</evidence>
<gene>
    <name evidence="1" type="ORF">QBC46DRAFT_273839</name>
</gene>
<dbReference type="AlphaFoldDB" id="A0AAN6MWU1"/>
<proteinExistence type="predicted"/>
<accession>A0AAN6MWU1</accession>
<protein>
    <submittedName>
        <fullName evidence="1">Uncharacterized protein</fullName>
    </submittedName>
</protein>
<dbReference type="EMBL" id="MU853992">
    <property type="protein sequence ID" value="KAK3934424.1"/>
    <property type="molecule type" value="Genomic_DNA"/>
</dbReference>
<organism evidence="1 2">
    <name type="scientific">Diplogelasinospora grovesii</name>
    <dbReference type="NCBI Taxonomy" id="303347"/>
    <lineage>
        <taxon>Eukaryota</taxon>
        <taxon>Fungi</taxon>
        <taxon>Dikarya</taxon>
        <taxon>Ascomycota</taxon>
        <taxon>Pezizomycotina</taxon>
        <taxon>Sordariomycetes</taxon>
        <taxon>Sordariomycetidae</taxon>
        <taxon>Sordariales</taxon>
        <taxon>Diplogelasinosporaceae</taxon>
        <taxon>Diplogelasinospora</taxon>
    </lineage>
</organism>
<evidence type="ECO:0000313" key="2">
    <source>
        <dbReference type="Proteomes" id="UP001303473"/>
    </source>
</evidence>
<dbReference type="Proteomes" id="UP001303473">
    <property type="component" value="Unassembled WGS sequence"/>
</dbReference>
<name>A0AAN6MWU1_9PEZI</name>
<reference evidence="2" key="1">
    <citation type="journal article" date="2023" name="Mol. Phylogenet. Evol.">
        <title>Genome-scale phylogeny and comparative genomics of the fungal order Sordariales.</title>
        <authorList>
            <person name="Hensen N."/>
            <person name="Bonometti L."/>
            <person name="Westerberg I."/>
            <person name="Brannstrom I.O."/>
            <person name="Guillou S."/>
            <person name="Cros-Aarteil S."/>
            <person name="Calhoun S."/>
            <person name="Haridas S."/>
            <person name="Kuo A."/>
            <person name="Mondo S."/>
            <person name="Pangilinan J."/>
            <person name="Riley R."/>
            <person name="LaButti K."/>
            <person name="Andreopoulos B."/>
            <person name="Lipzen A."/>
            <person name="Chen C."/>
            <person name="Yan M."/>
            <person name="Daum C."/>
            <person name="Ng V."/>
            <person name="Clum A."/>
            <person name="Steindorff A."/>
            <person name="Ohm R.A."/>
            <person name="Martin F."/>
            <person name="Silar P."/>
            <person name="Natvig D.O."/>
            <person name="Lalanne C."/>
            <person name="Gautier V."/>
            <person name="Ament-Velasquez S.L."/>
            <person name="Kruys A."/>
            <person name="Hutchinson M.I."/>
            <person name="Powell A.J."/>
            <person name="Barry K."/>
            <person name="Miller A.N."/>
            <person name="Grigoriev I.V."/>
            <person name="Debuchy R."/>
            <person name="Gladieux P."/>
            <person name="Hiltunen Thoren M."/>
            <person name="Johannesson H."/>
        </authorList>
    </citation>
    <scope>NUCLEOTIDE SEQUENCE [LARGE SCALE GENOMIC DNA]</scope>
    <source>
        <strain evidence="2">CBS 340.73</strain>
    </source>
</reference>
<sequence length="71" mass="7864">GTSTHVVKVFDFDGHELSRIHPYSSFLQGSRSTPIATTAFHPHHMILGCSARGDNHINLFKCGDDKVPFLN</sequence>
<comment type="caution">
    <text evidence="1">The sequence shown here is derived from an EMBL/GenBank/DDBJ whole genome shotgun (WGS) entry which is preliminary data.</text>
</comment>
<feature type="non-terminal residue" evidence="1">
    <location>
        <position position="1"/>
    </location>
</feature>